<dbReference type="Pfam" id="PF02608">
    <property type="entry name" value="Bmp"/>
    <property type="match status" value="1"/>
</dbReference>
<keyword evidence="5" id="KW-0472">Membrane</keyword>
<dbReference type="Proteomes" id="UP000620075">
    <property type="component" value="Unassembled WGS sequence"/>
</dbReference>
<feature type="domain" description="ABC transporter substrate-binding protein PnrA-like" evidence="8">
    <location>
        <begin position="43"/>
        <end position="335"/>
    </location>
</feature>
<evidence type="ECO:0000256" key="6">
    <source>
        <dbReference type="ARBA" id="ARBA00023288"/>
    </source>
</evidence>
<accession>A0A934KHG3</accession>
<proteinExistence type="inferred from homology"/>
<name>A0A934KHG3_9BACT</name>
<comment type="caution">
    <text evidence="9">The sequence shown here is derived from an EMBL/GenBank/DDBJ whole genome shotgun (WGS) entry which is preliminary data.</text>
</comment>
<gene>
    <name evidence="9" type="ORF">JF888_03115</name>
</gene>
<keyword evidence="3" id="KW-1003">Cell membrane</keyword>
<keyword evidence="4 7" id="KW-0732">Signal</keyword>
<organism evidence="9 10">
    <name type="scientific">Candidatus Dormiibacter inghamiae</name>
    <dbReference type="NCBI Taxonomy" id="3127013"/>
    <lineage>
        <taxon>Bacteria</taxon>
        <taxon>Bacillati</taxon>
        <taxon>Candidatus Dormiibacterota</taxon>
        <taxon>Candidatus Dormibacteria</taxon>
        <taxon>Candidatus Dormibacterales</taxon>
        <taxon>Candidatus Dormibacteraceae</taxon>
        <taxon>Candidatus Dormiibacter</taxon>
    </lineage>
</organism>
<evidence type="ECO:0000256" key="4">
    <source>
        <dbReference type="ARBA" id="ARBA00022729"/>
    </source>
</evidence>
<dbReference type="GO" id="GO:0005886">
    <property type="term" value="C:plasma membrane"/>
    <property type="evidence" value="ECO:0007669"/>
    <property type="project" value="UniProtKB-SubCell"/>
</dbReference>
<dbReference type="PANTHER" id="PTHR34296:SF2">
    <property type="entry name" value="ABC TRANSPORTER GUANOSINE-BINDING PROTEIN NUPN"/>
    <property type="match status" value="1"/>
</dbReference>
<protein>
    <submittedName>
        <fullName evidence="9">BMP family ABC transporter substrate-binding protein</fullName>
    </submittedName>
</protein>
<sequence length="346" mass="36223">MRAFRAWMVGVMAVALIATACGGSSGSSTAGSSCSKTYKIGLVTDVGKLTDKSFNAASWQGVQQAASDKSLCVSAKYIESNQPTDYRKNMETFVDQSYDMIVAVGFLMADDTLAEAKAHPNVKFTIVDNAYDAAPSNLVGLVFKEDQAGYLIGALAGLLTKTNTVGQVLGLKIPPVQRYADGYLAGVKSTNPNAKVLTVYQGPGDGAAFNNPAWGQARANDEINQGADIVFGGGGNTGNGALIGALQKGKTCIGVDVDQYLSYPDAAKCLVTSAEKHLSVAVKTIITDAVQKKWPAATLTFDAKNNGVGIAPYHDYDSKVPADVKSKISEIEKKLADGSLQTGVTI</sequence>
<reference evidence="9 10" key="1">
    <citation type="submission" date="2020-10" db="EMBL/GenBank/DDBJ databases">
        <title>Ca. Dormibacterota MAGs.</title>
        <authorList>
            <person name="Montgomery K."/>
        </authorList>
    </citation>
    <scope>NUCLEOTIDE SEQUENCE [LARGE SCALE GENOMIC DNA]</scope>
    <source>
        <strain evidence="9">SC8811_S16_3</strain>
    </source>
</reference>
<dbReference type="EMBL" id="JAEKNQ010000016">
    <property type="protein sequence ID" value="MBJ7602175.1"/>
    <property type="molecule type" value="Genomic_DNA"/>
</dbReference>
<dbReference type="PROSITE" id="PS51257">
    <property type="entry name" value="PROKAR_LIPOPROTEIN"/>
    <property type="match status" value="1"/>
</dbReference>
<dbReference type="InterPro" id="IPR003760">
    <property type="entry name" value="PnrA-like"/>
</dbReference>
<evidence type="ECO:0000256" key="1">
    <source>
        <dbReference type="ARBA" id="ARBA00004193"/>
    </source>
</evidence>
<dbReference type="InterPro" id="IPR050957">
    <property type="entry name" value="BMP_lipoprotein"/>
</dbReference>
<comment type="similarity">
    <text evidence="2">Belongs to the BMP lipoprotein family.</text>
</comment>
<dbReference type="SUPFAM" id="SSF53822">
    <property type="entry name" value="Periplasmic binding protein-like I"/>
    <property type="match status" value="1"/>
</dbReference>
<dbReference type="AlphaFoldDB" id="A0A934KHG3"/>
<dbReference type="RefSeq" id="WP_338176575.1">
    <property type="nucleotide sequence ID" value="NZ_JAEKNQ010000016.1"/>
</dbReference>
<evidence type="ECO:0000313" key="10">
    <source>
        <dbReference type="Proteomes" id="UP000620075"/>
    </source>
</evidence>
<dbReference type="InterPro" id="IPR028082">
    <property type="entry name" value="Peripla_BP_I"/>
</dbReference>
<keyword evidence="6" id="KW-0449">Lipoprotein</keyword>
<comment type="subcellular location">
    <subcellularLocation>
        <location evidence="1">Cell membrane</location>
        <topology evidence="1">Lipid-anchor</topology>
    </subcellularLocation>
</comment>
<feature type="chain" id="PRO_5036851634" evidence="7">
    <location>
        <begin position="21"/>
        <end position="346"/>
    </location>
</feature>
<dbReference type="CDD" id="cd06354">
    <property type="entry name" value="PBP1_PrnA-like"/>
    <property type="match status" value="1"/>
</dbReference>
<evidence type="ECO:0000313" key="9">
    <source>
        <dbReference type="EMBL" id="MBJ7602175.1"/>
    </source>
</evidence>
<dbReference type="Gene3D" id="3.40.50.2300">
    <property type="match status" value="2"/>
</dbReference>
<evidence type="ECO:0000256" key="5">
    <source>
        <dbReference type="ARBA" id="ARBA00023136"/>
    </source>
</evidence>
<evidence type="ECO:0000256" key="3">
    <source>
        <dbReference type="ARBA" id="ARBA00022475"/>
    </source>
</evidence>
<evidence type="ECO:0000256" key="2">
    <source>
        <dbReference type="ARBA" id="ARBA00008610"/>
    </source>
</evidence>
<evidence type="ECO:0000259" key="8">
    <source>
        <dbReference type="Pfam" id="PF02608"/>
    </source>
</evidence>
<evidence type="ECO:0000256" key="7">
    <source>
        <dbReference type="SAM" id="SignalP"/>
    </source>
</evidence>
<feature type="signal peptide" evidence="7">
    <location>
        <begin position="1"/>
        <end position="20"/>
    </location>
</feature>
<dbReference type="PANTHER" id="PTHR34296">
    <property type="entry name" value="TRANSCRIPTIONAL ACTIVATOR PROTEIN MED"/>
    <property type="match status" value="1"/>
</dbReference>